<evidence type="ECO:0000256" key="9">
    <source>
        <dbReference type="ARBA" id="ARBA00023316"/>
    </source>
</evidence>
<dbReference type="InterPro" id="IPR036615">
    <property type="entry name" value="Mur_ligase_C_dom_sf"/>
</dbReference>
<name>A0A932M0H8_UNCTE</name>
<dbReference type="PANTHER" id="PTHR43024">
    <property type="entry name" value="UDP-N-ACETYLMURAMOYL-TRIPEPTIDE--D-ALANYL-D-ALANINE LIGASE"/>
    <property type="match status" value="1"/>
</dbReference>
<feature type="domain" description="Mur ligase N-terminal catalytic" evidence="12">
    <location>
        <begin position="25"/>
        <end position="94"/>
    </location>
</feature>
<comment type="catalytic activity">
    <reaction evidence="10 11">
        <text>D-alanyl-D-alanine + UDP-N-acetyl-alpha-D-muramoyl-L-alanyl-gamma-D-glutamyl-meso-2,6-diaminopimelate + ATP = UDP-N-acetyl-alpha-D-muramoyl-L-alanyl-gamma-D-glutamyl-meso-2,6-diaminopimeloyl-D-alanyl-D-alanine + ADP + phosphate + H(+)</text>
        <dbReference type="Rhea" id="RHEA:28374"/>
        <dbReference type="ChEBI" id="CHEBI:15378"/>
        <dbReference type="ChEBI" id="CHEBI:30616"/>
        <dbReference type="ChEBI" id="CHEBI:43474"/>
        <dbReference type="ChEBI" id="CHEBI:57822"/>
        <dbReference type="ChEBI" id="CHEBI:61386"/>
        <dbReference type="ChEBI" id="CHEBI:83905"/>
        <dbReference type="ChEBI" id="CHEBI:456216"/>
        <dbReference type="EC" id="6.3.2.10"/>
    </reaction>
</comment>
<dbReference type="GO" id="GO:0051301">
    <property type="term" value="P:cell division"/>
    <property type="evidence" value="ECO:0007669"/>
    <property type="project" value="UniProtKB-KW"/>
</dbReference>
<evidence type="ECO:0000256" key="3">
    <source>
        <dbReference type="ARBA" id="ARBA00022618"/>
    </source>
</evidence>
<evidence type="ECO:0000256" key="10">
    <source>
        <dbReference type="HAMAP-Rule" id="MF_02019"/>
    </source>
</evidence>
<dbReference type="HAMAP" id="MF_02019">
    <property type="entry name" value="MurF"/>
    <property type="match status" value="1"/>
</dbReference>
<dbReference type="InterPro" id="IPR000713">
    <property type="entry name" value="Mur_ligase_N"/>
</dbReference>
<dbReference type="Gene3D" id="3.90.190.20">
    <property type="entry name" value="Mur ligase, C-terminal domain"/>
    <property type="match status" value="1"/>
</dbReference>
<feature type="domain" description="Mur ligase central" evidence="14">
    <location>
        <begin position="114"/>
        <end position="300"/>
    </location>
</feature>
<evidence type="ECO:0000313" key="15">
    <source>
        <dbReference type="EMBL" id="MBI3014575.1"/>
    </source>
</evidence>
<dbReference type="Pfam" id="PF08245">
    <property type="entry name" value="Mur_ligase_M"/>
    <property type="match status" value="1"/>
</dbReference>
<comment type="subcellular location">
    <subcellularLocation>
        <location evidence="10 11">Cytoplasm</location>
    </subcellularLocation>
</comment>
<proteinExistence type="inferred from homology"/>
<comment type="similarity">
    <text evidence="10">Belongs to the MurCDEF family. MurF subfamily.</text>
</comment>
<dbReference type="EMBL" id="JACPSX010000104">
    <property type="protein sequence ID" value="MBI3014575.1"/>
    <property type="molecule type" value="Genomic_DNA"/>
</dbReference>
<dbReference type="GO" id="GO:0008360">
    <property type="term" value="P:regulation of cell shape"/>
    <property type="evidence" value="ECO:0007669"/>
    <property type="project" value="UniProtKB-KW"/>
</dbReference>
<accession>A0A932M0H8</accession>
<evidence type="ECO:0000256" key="6">
    <source>
        <dbReference type="ARBA" id="ARBA00022960"/>
    </source>
</evidence>
<comment type="pathway">
    <text evidence="10 11">Cell wall biogenesis; peptidoglycan biosynthesis.</text>
</comment>
<dbReference type="Proteomes" id="UP000741360">
    <property type="component" value="Unassembled WGS sequence"/>
</dbReference>
<evidence type="ECO:0000256" key="5">
    <source>
        <dbReference type="ARBA" id="ARBA00022840"/>
    </source>
</evidence>
<dbReference type="NCBIfam" id="TIGR01143">
    <property type="entry name" value="murF"/>
    <property type="match status" value="1"/>
</dbReference>
<organism evidence="15 16">
    <name type="scientific">Tectimicrobiota bacterium</name>
    <dbReference type="NCBI Taxonomy" id="2528274"/>
    <lineage>
        <taxon>Bacteria</taxon>
        <taxon>Pseudomonadati</taxon>
        <taxon>Nitrospinota/Tectimicrobiota group</taxon>
        <taxon>Candidatus Tectimicrobiota</taxon>
    </lineage>
</organism>
<evidence type="ECO:0000256" key="11">
    <source>
        <dbReference type="RuleBase" id="RU004136"/>
    </source>
</evidence>
<dbReference type="InterPro" id="IPR004101">
    <property type="entry name" value="Mur_ligase_C"/>
</dbReference>
<dbReference type="Pfam" id="PF02875">
    <property type="entry name" value="Mur_ligase_C"/>
    <property type="match status" value="1"/>
</dbReference>
<dbReference type="GO" id="GO:0009252">
    <property type="term" value="P:peptidoglycan biosynthetic process"/>
    <property type="evidence" value="ECO:0007669"/>
    <property type="project" value="UniProtKB-UniRule"/>
</dbReference>
<dbReference type="AlphaFoldDB" id="A0A932M0H8"/>
<evidence type="ECO:0000259" key="13">
    <source>
        <dbReference type="Pfam" id="PF02875"/>
    </source>
</evidence>
<keyword evidence="2 10" id="KW-0436">Ligase</keyword>
<keyword evidence="9 10" id="KW-0961">Cell wall biogenesis/degradation</keyword>
<dbReference type="GO" id="GO:0071555">
    <property type="term" value="P:cell wall organization"/>
    <property type="evidence" value="ECO:0007669"/>
    <property type="project" value="UniProtKB-KW"/>
</dbReference>
<keyword evidence="4 10" id="KW-0547">Nucleotide-binding</keyword>
<feature type="domain" description="Mur ligase C-terminal" evidence="13">
    <location>
        <begin position="323"/>
        <end position="449"/>
    </location>
</feature>
<dbReference type="InterPro" id="IPR036565">
    <property type="entry name" value="Mur-like_cat_sf"/>
</dbReference>
<keyword evidence="3 10" id="KW-0132">Cell division</keyword>
<keyword evidence="1 10" id="KW-0963">Cytoplasm</keyword>
<feature type="binding site" evidence="10">
    <location>
        <begin position="116"/>
        <end position="122"/>
    </location>
    <ligand>
        <name>ATP</name>
        <dbReference type="ChEBI" id="CHEBI:30616"/>
    </ligand>
</feature>
<protein>
    <recommendedName>
        <fullName evidence="10 11">UDP-N-acetylmuramoyl-tripeptide--D-alanyl-D-alanine ligase</fullName>
        <ecNumber evidence="10 11">6.3.2.10</ecNumber>
    </recommendedName>
    <alternativeName>
        <fullName evidence="10">D-alanyl-D-alanine-adding enzyme</fullName>
    </alternativeName>
</protein>
<comment type="caution">
    <text evidence="15">The sequence shown here is derived from an EMBL/GenBank/DDBJ whole genome shotgun (WGS) entry which is preliminary data.</text>
</comment>
<dbReference type="Gene3D" id="3.40.1190.10">
    <property type="entry name" value="Mur-like, catalytic domain"/>
    <property type="match status" value="1"/>
</dbReference>
<dbReference type="SUPFAM" id="SSF53244">
    <property type="entry name" value="MurD-like peptide ligases, peptide-binding domain"/>
    <property type="match status" value="1"/>
</dbReference>
<evidence type="ECO:0000256" key="8">
    <source>
        <dbReference type="ARBA" id="ARBA00023306"/>
    </source>
</evidence>
<dbReference type="GO" id="GO:0047480">
    <property type="term" value="F:UDP-N-acetylmuramoyl-tripeptide-D-alanyl-D-alanine ligase activity"/>
    <property type="evidence" value="ECO:0007669"/>
    <property type="project" value="UniProtKB-UniRule"/>
</dbReference>
<keyword evidence="8 10" id="KW-0131">Cell cycle</keyword>
<keyword evidence="5 10" id="KW-0067">ATP-binding</keyword>
<sequence>MIEISLAEVQQLLQARLLGGKLTGTIRGVSTDSRTVKAGNLFVALSGARYDGHEFLGTAFERGASGAVVSREVSVAMESEGSSPAVLLVKDTLVSLQALARAWRERVGLPVLAITGSNGKTTTKEMTSTVLASRFRVLKTSGNYNNQIGLPLTLLDLSAEHQVAVVEMGTSALGEIHRLCEIALPDVGILTNISGAHLEFLKSLRGVQQAKAELLDHLGPHGVAILNRDDPLVMEVAGRVKGRVMTFGFDPEAHVSALQVKDRGIEGSEFILKTRAGACPARLNIPGLHNLHNALAAVAAGEVFQIPLEEAARALGSVRFPAMRMQVKRLPGGITLLNDAYNANPRSMEAALRTLAASRQGGKLYFVAGDMRELGEDSETYHRQVGRLAADLGIDVLVGIGDQIRWTLEEAGTRGRGKVAVHHCDHEAAARLLQGQLRPGDTVLIKGSRGMAMEKVSEFMGIGGEEH</sequence>
<evidence type="ECO:0000259" key="14">
    <source>
        <dbReference type="Pfam" id="PF08245"/>
    </source>
</evidence>
<reference evidence="15" key="1">
    <citation type="submission" date="2020-07" db="EMBL/GenBank/DDBJ databases">
        <title>Huge and variable diversity of episymbiotic CPR bacteria and DPANN archaea in groundwater ecosystems.</title>
        <authorList>
            <person name="He C.Y."/>
            <person name="Keren R."/>
            <person name="Whittaker M."/>
            <person name="Farag I.F."/>
            <person name="Doudna J."/>
            <person name="Cate J.H.D."/>
            <person name="Banfield J.F."/>
        </authorList>
    </citation>
    <scope>NUCLEOTIDE SEQUENCE</scope>
    <source>
        <strain evidence="15">NC_groundwater_717_Ag_S-0.2um_59_8</strain>
    </source>
</reference>
<dbReference type="GO" id="GO:0005737">
    <property type="term" value="C:cytoplasm"/>
    <property type="evidence" value="ECO:0007669"/>
    <property type="project" value="UniProtKB-SubCell"/>
</dbReference>
<dbReference type="Gene3D" id="3.40.1390.10">
    <property type="entry name" value="MurE/MurF, N-terminal domain"/>
    <property type="match status" value="1"/>
</dbReference>
<dbReference type="GO" id="GO:0005524">
    <property type="term" value="F:ATP binding"/>
    <property type="evidence" value="ECO:0007669"/>
    <property type="project" value="UniProtKB-UniRule"/>
</dbReference>
<evidence type="ECO:0000256" key="4">
    <source>
        <dbReference type="ARBA" id="ARBA00022741"/>
    </source>
</evidence>
<dbReference type="PANTHER" id="PTHR43024:SF1">
    <property type="entry name" value="UDP-N-ACETYLMURAMOYL-TRIPEPTIDE--D-ALANYL-D-ALANINE LIGASE"/>
    <property type="match status" value="1"/>
</dbReference>
<dbReference type="InterPro" id="IPR005863">
    <property type="entry name" value="UDP-N-AcMur_synth"/>
</dbReference>
<dbReference type="InterPro" id="IPR013221">
    <property type="entry name" value="Mur_ligase_cen"/>
</dbReference>
<dbReference type="InterPro" id="IPR051046">
    <property type="entry name" value="MurCDEF_CellWall_CoF430Synth"/>
</dbReference>
<gene>
    <name evidence="10" type="primary">murF</name>
    <name evidence="15" type="ORF">HYY65_05860</name>
</gene>
<dbReference type="SUPFAM" id="SSF63418">
    <property type="entry name" value="MurE/MurF N-terminal domain"/>
    <property type="match status" value="1"/>
</dbReference>
<dbReference type="InterPro" id="IPR035911">
    <property type="entry name" value="MurE/MurF_N"/>
</dbReference>
<evidence type="ECO:0000256" key="7">
    <source>
        <dbReference type="ARBA" id="ARBA00022984"/>
    </source>
</evidence>
<evidence type="ECO:0000313" key="16">
    <source>
        <dbReference type="Proteomes" id="UP000741360"/>
    </source>
</evidence>
<dbReference type="Pfam" id="PF01225">
    <property type="entry name" value="Mur_ligase"/>
    <property type="match status" value="1"/>
</dbReference>
<evidence type="ECO:0000256" key="1">
    <source>
        <dbReference type="ARBA" id="ARBA00022490"/>
    </source>
</evidence>
<keyword evidence="7 10" id="KW-0573">Peptidoglycan synthesis</keyword>
<dbReference type="SUPFAM" id="SSF53623">
    <property type="entry name" value="MurD-like peptide ligases, catalytic domain"/>
    <property type="match status" value="1"/>
</dbReference>
<evidence type="ECO:0000259" key="12">
    <source>
        <dbReference type="Pfam" id="PF01225"/>
    </source>
</evidence>
<dbReference type="EC" id="6.3.2.10" evidence="10 11"/>
<keyword evidence="6 10" id="KW-0133">Cell shape</keyword>
<comment type="function">
    <text evidence="10 11">Involved in cell wall formation. Catalyzes the final step in the synthesis of UDP-N-acetylmuramoyl-pentapeptide, the precursor of murein.</text>
</comment>
<evidence type="ECO:0000256" key="2">
    <source>
        <dbReference type="ARBA" id="ARBA00022598"/>
    </source>
</evidence>